<comment type="caution">
    <text evidence="3">The sequence shown here is derived from an EMBL/GenBank/DDBJ whole genome shotgun (WGS) entry which is preliminary data.</text>
</comment>
<accession>A0A179HUY7</accession>
<proteinExistence type="predicted"/>
<protein>
    <submittedName>
        <fullName evidence="3">Uncharacterized protein</fullName>
    </submittedName>
</protein>
<evidence type="ECO:0000313" key="3">
    <source>
        <dbReference type="EMBL" id="OAQ93143.1"/>
    </source>
</evidence>
<dbReference type="Proteomes" id="UP000078240">
    <property type="component" value="Unassembled WGS sequence"/>
</dbReference>
<evidence type="ECO:0000313" key="2">
    <source>
        <dbReference type="EMBL" id="OAQ79103.1"/>
    </source>
</evidence>
<reference evidence="3 4" key="1">
    <citation type="submission" date="2016-02" db="EMBL/GenBank/DDBJ databases">
        <title>Biosynthesis of antibiotic leucinostatins and their inhibition on Phytophthora in bio-control Purpureocillium lilacinum.</title>
        <authorList>
            <person name="Wang G."/>
            <person name="Liu Z."/>
            <person name="Lin R."/>
            <person name="Li E."/>
            <person name="Mao Z."/>
            <person name="Ling J."/>
            <person name="Yin W."/>
            <person name="Xie B."/>
        </authorList>
    </citation>
    <scope>NUCLEOTIDE SEQUENCE [LARGE SCALE GENOMIC DNA]</scope>
    <source>
        <strain evidence="2">PLBJ-1</strain>
        <strain evidence="3">PLFJ-1</strain>
    </source>
</reference>
<evidence type="ECO:0000313" key="4">
    <source>
        <dbReference type="Proteomes" id="UP000078340"/>
    </source>
</evidence>
<feature type="compositionally biased region" description="Polar residues" evidence="1">
    <location>
        <begin position="96"/>
        <end position="135"/>
    </location>
</feature>
<feature type="compositionally biased region" description="Basic and acidic residues" evidence="1">
    <location>
        <begin position="175"/>
        <end position="188"/>
    </location>
</feature>
<evidence type="ECO:0000256" key="1">
    <source>
        <dbReference type="SAM" id="MobiDB-lite"/>
    </source>
</evidence>
<dbReference type="EMBL" id="LSBI01000002">
    <property type="protein sequence ID" value="OAQ93143.1"/>
    <property type="molecule type" value="Genomic_DNA"/>
</dbReference>
<dbReference type="Proteomes" id="UP000078340">
    <property type="component" value="Unassembled WGS sequence"/>
</dbReference>
<name>A0A179HUY7_PURLI</name>
<dbReference type="EMBL" id="LSBH01000005">
    <property type="protein sequence ID" value="OAQ79103.1"/>
    <property type="molecule type" value="Genomic_DNA"/>
</dbReference>
<feature type="region of interest" description="Disordered" evidence="1">
    <location>
        <begin position="91"/>
        <end position="192"/>
    </location>
</feature>
<organism evidence="3 4">
    <name type="scientific">Purpureocillium lilacinum</name>
    <name type="common">Paecilomyces lilacinus</name>
    <dbReference type="NCBI Taxonomy" id="33203"/>
    <lineage>
        <taxon>Eukaryota</taxon>
        <taxon>Fungi</taxon>
        <taxon>Dikarya</taxon>
        <taxon>Ascomycota</taxon>
        <taxon>Pezizomycotina</taxon>
        <taxon>Sordariomycetes</taxon>
        <taxon>Hypocreomycetidae</taxon>
        <taxon>Hypocreales</taxon>
        <taxon>Ophiocordycipitaceae</taxon>
        <taxon>Purpureocillium</taxon>
    </lineage>
</organism>
<gene>
    <name evidence="2" type="ORF">VFPBJ_07224</name>
    <name evidence="3" type="ORF">VFPFJ_02304</name>
</gene>
<dbReference type="AlphaFoldDB" id="A0A179HUY7"/>
<sequence>MPRTMLHEKRSHAGHGRQIRTIRIPRRKPYLQRQAQSQLHAPFCIHKPLGHYRTKSSMTRIRLRPAASFRCDESGRVTVRYVPTAYWVPNRHARSSKPSGSSQATRQQEIPSQSQFHQKQPRSTANRPYPSTSTRRLAVRTDRPAATRHDSFQLEPHTTPIGTREGGRRRSYQATHRELHERHGEGRTSESTLIQTAREMSSRRAVLVSPVTETGTGLGCSAPALARPGSVHSVTV</sequence>
<feature type="compositionally biased region" description="Basic and acidic residues" evidence="1">
    <location>
        <begin position="139"/>
        <end position="152"/>
    </location>
</feature>